<evidence type="ECO:0000313" key="1">
    <source>
        <dbReference type="EMBL" id="KAK0053309.1"/>
    </source>
</evidence>
<organism evidence="1 2">
    <name type="scientific">Biomphalaria pfeifferi</name>
    <name type="common">Bloodfluke planorb</name>
    <name type="synonym">Freshwater snail</name>
    <dbReference type="NCBI Taxonomy" id="112525"/>
    <lineage>
        <taxon>Eukaryota</taxon>
        <taxon>Metazoa</taxon>
        <taxon>Spiralia</taxon>
        <taxon>Lophotrochozoa</taxon>
        <taxon>Mollusca</taxon>
        <taxon>Gastropoda</taxon>
        <taxon>Heterobranchia</taxon>
        <taxon>Euthyneura</taxon>
        <taxon>Panpulmonata</taxon>
        <taxon>Hygrophila</taxon>
        <taxon>Lymnaeoidea</taxon>
        <taxon>Planorbidae</taxon>
        <taxon>Biomphalaria</taxon>
    </lineage>
</organism>
<keyword evidence="2" id="KW-1185">Reference proteome</keyword>
<proteinExistence type="predicted"/>
<accession>A0AAD8BEW5</accession>
<reference evidence="1" key="1">
    <citation type="journal article" date="2023" name="PLoS Negl. Trop. Dis.">
        <title>A genome sequence for Biomphalaria pfeifferi, the major vector snail for the human-infecting parasite Schistosoma mansoni.</title>
        <authorList>
            <person name="Bu L."/>
            <person name="Lu L."/>
            <person name="Laidemitt M.R."/>
            <person name="Zhang S.M."/>
            <person name="Mutuku M."/>
            <person name="Mkoji G."/>
            <person name="Steinauer M."/>
            <person name="Loker E.S."/>
        </authorList>
    </citation>
    <scope>NUCLEOTIDE SEQUENCE</scope>
    <source>
        <strain evidence="1">KasaAsao</strain>
    </source>
</reference>
<evidence type="ECO:0000313" key="2">
    <source>
        <dbReference type="Proteomes" id="UP001233172"/>
    </source>
</evidence>
<protein>
    <submittedName>
        <fullName evidence="1">Uncharacterized protein</fullName>
    </submittedName>
</protein>
<sequence length="90" mass="10329">MDKVISLDKITYPNSTWIQSSHRSTYPKQDIIDIITSKYHTPKSPCNTTRIQSSHSITFRCHHATQQGYSHLIVSHPEVTMQDNMNTVIS</sequence>
<comment type="caution">
    <text evidence="1">The sequence shown here is derived from an EMBL/GenBank/DDBJ whole genome shotgun (WGS) entry which is preliminary data.</text>
</comment>
<name>A0AAD8BEW5_BIOPF</name>
<reference evidence="1" key="2">
    <citation type="submission" date="2023-04" db="EMBL/GenBank/DDBJ databases">
        <authorList>
            <person name="Bu L."/>
            <person name="Lu L."/>
            <person name="Laidemitt M.R."/>
            <person name="Zhang S.M."/>
            <person name="Mutuku M."/>
            <person name="Mkoji G."/>
            <person name="Steinauer M."/>
            <person name="Loker E.S."/>
        </authorList>
    </citation>
    <scope>NUCLEOTIDE SEQUENCE</scope>
    <source>
        <strain evidence="1">KasaAsao</strain>
        <tissue evidence="1">Whole Snail</tissue>
    </source>
</reference>
<gene>
    <name evidence="1" type="ORF">Bpfe_017240</name>
</gene>
<dbReference type="AlphaFoldDB" id="A0AAD8BEW5"/>
<dbReference type="Proteomes" id="UP001233172">
    <property type="component" value="Unassembled WGS sequence"/>
</dbReference>
<dbReference type="EMBL" id="JASAOG010000087">
    <property type="protein sequence ID" value="KAK0053309.1"/>
    <property type="molecule type" value="Genomic_DNA"/>
</dbReference>